<dbReference type="Pfam" id="PF02543">
    <property type="entry name" value="Carbam_trans_N"/>
    <property type="match status" value="1"/>
</dbReference>
<dbReference type="AlphaFoldDB" id="A0A537ITD0"/>
<proteinExistence type="inferred from homology"/>
<gene>
    <name evidence="4" type="ORF">E6H05_08055</name>
</gene>
<organism evidence="4 5">
    <name type="scientific">Candidatus Segetimicrobium genomatis</name>
    <dbReference type="NCBI Taxonomy" id="2569760"/>
    <lineage>
        <taxon>Bacteria</taxon>
        <taxon>Bacillati</taxon>
        <taxon>Candidatus Sysuimicrobiota</taxon>
        <taxon>Candidatus Sysuimicrobiia</taxon>
        <taxon>Candidatus Sysuimicrobiales</taxon>
        <taxon>Candidatus Segetimicrobiaceae</taxon>
        <taxon>Candidatus Segetimicrobium</taxon>
    </lineage>
</organism>
<evidence type="ECO:0008006" key="6">
    <source>
        <dbReference type="Google" id="ProtNLM"/>
    </source>
</evidence>
<comment type="caution">
    <text evidence="4">The sequence shown here is derived from an EMBL/GenBank/DDBJ whole genome shotgun (WGS) entry which is preliminary data.</text>
</comment>
<dbReference type="PANTHER" id="PTHR34847:SF1">
    <property type="entry name" value="NODULATION PROTEIN U"/>
    <property type="match status" value="1"/>
</dbReference>
<dbReference type="InterPro" id="IPR003696">
    <property type="entry name" value="Carbtransf_dom"/>
</dbReference>
<dbReference type="EMBL" id="VBAP01000057">
    <property type="protein sequence ID" value="TMI74535.1"/>
    <property type="molecule type" value="Genomic_DNA"/>
</dbReference>
<evidence type="ECO:0000313" key="5">
    <source>
        <dbReference type="Proteomes" id="UP000318834"/>
    </source>
</evidence>
<evidence type="ECO:0000256" key="1">
    <source>
        <dbReference type="ARBA" id="ARBA00006129"/>
    </source>
</evidence>
<comment type="similarity">
    <text evidence="1">Belongs to the NodU/CmcH family.</text>
</comment>
<dbReference type="InterPro" id="IPR043129">
    <property type="entry name" value="ATPase_NBD"/>
</dbReference>
<dbReference type="SUPFAM" id="SSF53067">
    <property type="entry name" value="Actin-like ATPase domain"/>
    <property type="match status" value="1"/>
</dbReference>
<accession>A0A537ITD0</accession>
<dbReference type="PANTHER" id="PTHR34847">
    <property type="entry name" value="NODULATION PROTEIN U"/>
    <property type="match status" value="1"/>
</dbReference>
<dbReference type="Pfam" id="PF16861">
    <property type="entry name" value="Carbam_trans_C"/>
    <property type="match status" value="1"/>
</dbReference>
<reference evidence="4 5" key="1">
    <citation type="journal article" date="2019" name="Nat. Microbiol.">
        <title>Mediterranean grassland soil C-N compound turnover is dependent on rainfall and depth, and is mediated by genomically divergent microorganisms.</title>
        <authorList>
            <person name="Diamond S."/>
            <person name="Andeer P.F."/>
            <person name="Li Z."/>
            <person name="Crits-Christoph A."/>
            <person name="Burstein D."/>
            <person name="Anantharaman K."/>
            <person name="Lane K.R."/>
            <person name="Thomas B.C."/>
            <person name="Pan C."/>
            <person name="Northen T.R."/>
            <person name="Banfield J.F."/>
        </authorList>
    </citation>
    <scope>NUCLEOTIDE SEQUENCE [LARGE SCALE GENOMIC DNA]</scope>
    <source>
        <strain evidence="4">NP_8</strain>
    </source>
</reference>
<evidence type="ECO:0000259" key="3">
    <source>
        <dbReference type="Pfam" id="PF16861"/>
    </source>
</evidence>
<dbReference type="Gene3D" id="3.90.870.20">
    <property type="entry name" value="Carbamoyltransferase, C-terminal domain"/>
    <property type="match status" value="1"/>
</dbReference>
<dbReference type="InterPro" id="IPR031730">
    <property type="entry name" value="Carbam_trans_C"/>
</dbReference>
<dbReference type="GO" id="GO:0003824">
    <property type="term" value="F:catalytic activity"/>
    <property type="evidence" value="ECO:0007669"/>
    <property type="project" value="InterPro"/>
</dbReference>
<dbReference type="Proteomes" id="UP000318834">
    <property type="component" value="Unassembled WGS sequence"/>
</dbReference>
<evidence type="ECO:0000313" key="4">
    <source>
        <dbReference type="EMBL" id="TMI74535.1"/>
    </source>
</evidence>
<name>A0A537ITD0_9BACT</name>
<protein>
    <recommendedName>
        <fullName evidence="6">Carbamoyltransferase</fullName>
    </recommendedName>
</protein>
<feature type="domain" description="Carbamoyltransferase" evidence="2">
    <location>
        <begin position="3"/>
        <end position="363"/>
    </location>
</feature>
<dbReference type="InterPro" id="IPR038152">
    <property type="entry name" value="Carbam_trans_C_sf"/>
</dbReference>
<dbReference type="Gene3D" id="3.30.420.40">
    <property type="match status" value="2"/>
</dbReference>
<evidence type="ECO:0000259" key="2">
    <source>
        <dbReference type="Pfam" id="PF02543"/>
    </source>
</evidence>
<dbReference type="InterPro" id="IPR051338">
    <property type="entry name" value="NodU/CmcH_Carbamoyltrnsfr"/>
</dbReference>
<sequence>MNILGISCFFHDAAAALVQDGIVTAAAEEERFSRVKHDAGFPLRAIEFCLRTGKVRAEDLDWVVFYEKPFLKLDRLLMSTLQTFPRSFRLFRESMVRWLGEKLWVKGLIARRTGIPAEKILFSSHHMSHAASAFYPSPYRDAAILTVDGVGEWATATFGVGRDKSIEFLGEIRFPHSLGLLYSVFTAFLGFEVNEGEYKVMGMAPYGTPKYVDDVRKLVRLHDDGGFALDMEYFSFHRSPDTAFNAKFERLFGPPRAPGSHFFTEASGYPSYFGDKPANYDDLCRQNQHYADIAASIQVVTEETLLAMARAVYGKTELPRLCMAGGVALNSVANGRILRETPFEELYVQPAAGDGGGAMGAALYAYHAVLGQPRKYVLEHAYLGQEHSDAEISRFLTENRIAYEAVEDDDRLMARVVDALQAGKVIGWSQGRFEWGPRALGNRSILADPRRADMKDIVNTKIKFREPYRPFAPSVLVERAHEFYDLKDAERHYPARFMLLVVDVDDAKRDVVPAPTHVDGTARLQTVFRDTNPRYHRLIETFGKATGVPVLLNTSFNLKGEPIVNTPAEAFSTFTRSGMDMLVLEHFVVEKS</sequence>
<feature type="domain" description="Carbamoyltransferase C-terminal" evidence="3">
    <location>
        <begin position="418"/>
        <end position="591"/>
    </location>
</feature>
<dbReference type="CDD" id="cd24098">
    <property type="entry name" value="ASKHA_NBD_TobZ_N"/>
    <property type="match status" value="1"/>
</dbReference>